<dbReference type="SUPFAM" id="SSF57756">
    <property type="entry name" value="Retrovirus zinc finger-like domains"/>
    <property type="match status" value="1"/>
</dbReference>
<organism evidence="2">
    <name type="scientific">Arundo donax</name>
    <name type="common">Giant reed</name>
    <name type="synonym">Donax arundinaceus</name>
    <dbReference type="NCBI Taxonomy" id="35708"/>
    <lineage>
        <taxon>Eukaryota</taxon>
        <taxon>Viridiplantae</taxon>
        <taxon>Streptophyta</taxon>
        <taxon>Embryophyta</taxon>
        <taxon>Tracheophyta</taxon>
        <taxon>Spermatophyta</taxon>
        <taxon>Magnoliopsida</taxon>
        <taxon>Liliopsida</taxon>
        <taxon>Poales</taxon>
        <taxon>Poaceae</taxon>
        <taxon>PACMAD clade</taxon>
        <taxon>Arundinoideae</taxon>
        <taxon>Arundineae</taxon>
        <taxon>Arundo</taxon>
    </lineage>
</organism>
<dbReference type="GO" id="GO:0008270">
    <property type="term" value="F:zinc ion binding"/>
    <property type="evidence" value="ECO:0007669"/>
    <property type="project" value="InterPro"/>
</dbReference>
<sequence length="148" mass="16744">MQQLARYGDDDIDEEKAIEKFLRVVPKKYSRVAIAIEMLLDFSKLTIEDVTGCLKTIDNREQLPPSKPATIGGKLLFTEEQWLARQRERKKGEASGSSSSRKRRLRKQDKAPQARGGAPDGANGERKATRDDTCKNRGRTGHWAKDCR</sequence>
<feature type="compositionally biased region" description="Basic and acidic residues" evidence="1">
    <location>
        <begin position="123"/>
        <end position="135"/>
    </location>
</feature>
<protein>
    <recommendedName>
        <fullName evidence="3">CCHC-type domain-containing protein</fullName>
    </recommendedName>
</protein>
<accession>A0A0A9DBD6</accession>
<dbReference type="GO" id="GO:0003676">
    <property type="term" value="F:nucleic acid binding"/>
    <property type="evidence" value="ECO:0007669"/>
    <property type="project" value="InterPro"/>
</dbReference>
<dbReference type="InterPro" id="IPR036875">
    <property type="entry name" value="Znf_CCHC_sf"/>
</dbReference>
<feature type="region of interest" description="Disordered" evidence="1">
    <location>
        <begin position="86"/>
        <end position="148"/>
    </location>
</feature>
<evidence type="ECO:0000313" key="2">
    <source>
        <dbReference type="EMBL" id="JAD82980.1"/>
    </source>
</evidence>
<name>A0A0A9DBD6_ARUDO</name>
<evidence type="ECO:0008006" key="3">
    <source>
        <dbReference type="Google" id="ProtNLM"/>
    </source>
</evidence>
<proteinExistence type="predicted"/>
<reference evidence="2" key="1">
    <citation type="submission" date="2014-09" db="EMBL/GenBank/DDBJ databases">
        <authorList>
            <person name="Magalhaes I.L.F."/>
            <person name="Oliveira U."/>
            <person name="Santos F.R."/>
            <person name="Vidigal T.H.D.A."/>
            <person name="Brescovit A.D."/>
            <person name="Santos A.J."/>
        </authorList>
    </citation>
    <scope>NUCLEOTIDE SEQUENCE</scope>
    <source>
        <tissue evidence="2">Shoot tissue taken approximately 20 cm above the soil surface</tissue>
    </source>
</reference>
<reference evidence="2" key="2">
    <citation type="journal article" date="2015" name="Data Brief">
        <title>Shoot transcriptome of the giant reed, Arundo donax.</title>
        <authorList>
            <person name="Barrero R.A."/>
            <person name="Guerrero F.D."/>
            <person name="Moolhuijzen P."/>
            <person name="Goolsby J.A."/>
            <person name="Tidwell J."/>
            <person name="Bellgard S.E."/>
            <person name="Bellgard M.I."/>
        </authorList>
    </citation>
    <scope>NUCLEOTIDE SEQUENCE</scope>
    <source>
        <tissue evidence="2">Shoot tissue taken approximately 20 cm above the soil surface</tissue>
    </source>
</reference>
<dbReference type="AlphaFoldDB" id="A0A0A9DBD6"/>
<evidence type="ECO:0000256" key="1">
    <source>
        <dbReference type="SAM" id="MobiDB-lite"/>
    </source>
</evidence>
<dbReference type="EMBL" id="GBRH01214915">
    <property type="protein sequence ID" value="JAD82980.1"/>
    <property type="molecule type" value="Transcribed_RNA"/>
</dbReference>